<evidence type="ECO:0000256" key="11">
    <source>
        <dbReference type="ARBA" id="ARBA00048778"/>
    </source>
</evidence>
<protein>
    <recommendedName>
        <fullName evidence="17">Mitochondrial chaperone BCS1</fullName>
    </recommendedName>
</protein>
<dbReference type="InterPro" id="IPR003959">
    <property type="entry name" value="ATPase_AAA_core"/>
</dbReference>
<dbReference type="Gene3D" id="3.40.50.300">
    <property type="entry name" value="P-loop containing nucleotide triphosphate hydrolases"/>
    <property type="match status" value="1"/>
</dbReference>
<evidence type="ECO:0000256" key="9">
    <source>
        <dbReference type="ARBA" id="ARBA00023128"/>
    </source>
</evidence>
<keyword evidence="10" id="KW-0472">Membrane</keyword>
<gene>
    <name evidence="15" type="ORF">HGRIS_008599</name>
</gene>
<evidence type="ECO:0008006" key="17">
    <source>
        <dbReference type="Google" id="ProtNLM"/>
    </source>
</evidence>
<evidence type="ECO:0000256" key="12">
    <source>
        <dbReference type="SAM" id="MobiDB-lite"/>
    </source>
</evidence>
<evidence type="ECO:0000256" key="5">
    <source>
        <dbReference type="ARBA" id="ARBA00022792"/>
    </source>
</evidence>
<comment type="subcellular location">
    <subcellularLocation>
        <location evidence="1">Mitochondrion inner membrane</location>
        <topology evidence="1">Single-pass membrane protein</topology>
    </subcellularLocation>
</comment>
<proteinExistence type="inferred from homology"/>
<keyword evidence="8" id="KW-1133">Transmembrane helix</keyword>
<feature type="domain" description="BCS1 N-terminal" evidence="14">
    <location>
        <begin position="56"/>
        <end position="243"/>
    </location>
</feature>
<evidence type="ECO:0000313" key="15">
    <source>
        <dbReference type="EMBL" id="KAL0951948.1"/>
    </source>
</evidence>
<dbReference type="InterPro" id="IPR014851">
    <property type="entry name" value="BCS1_N"/>
</dbReference>
<dbReference type="SMART" id="SM00382">
    <property type="entry name" value="AAA"/>
    <property type="match status" value="1"/>
</dbReference>
<feature type="region of interest" description="Disordered" evidence="12">
    <location>
        <begin position="500"/>
        <end position="591"/>
    </location>
</feature>
<dbReference type="Pfam" id="PF08740">
    <property type="entry name" value="BCS1_N"/>
    <property type="match status" value="1"/>
</dbReference>
<comment type="caution">
    <text evidence="15">The sequence shown here is derived from an EMBL/GenBank/DDBJ whole genome shotgun (WGS) entry which is preliminary data.</text>
</comment>
<name>A0ABR3J8E3_9AGAR</name>
<dbReference type="InterPro" id="IPR027417">
    <property type="entry name" value="P-loop_NTPase"/>
</dbReference>
<feature type="compositionally biased region" description="Low complexity" evidence="12">
    <location>
        <begin position="540"/>
        <end position="554"/>
    </location>
</feature>
<evidence type="ECO:0000256" key="7">
    <source>
        <dbReference type="ARBA" id="ARBA00022840"/>
    </source>
</evidence>
<evidence type="ECO:0000256" key="8">
    <source>
        <dbReference type="ARBA" id="ARBA00022989"/>
    </source>
</evidence>
<dbReference type="InterPro" id="IPR050747">
    <property type="entry name" value="Mitochondrial_chaperone_BCS1"/>
</dbReference>
<keyword evidence="4" id="KW-0547">Nucleotide-binding</keyword>
<keyword evidence="9" id="KW-0496">Mitochondrion</keyword>
<accession>A0ABR3J8E3</accession>
<dbReference type="Pfam" id="PF00004">
    <property type="entry name" value="AAA"/>
    <property type="match status" value="1"/>
</dbReference>
<evidence type="ECO:0000256" key="6">
    <source>
        <dbReference type="ARBA" id="ARBA00022801"/>
    </source>
</evidence>
<sequence length="591" mass="65857">MTPDSTQSDVVRSSYNLGLPTGILSALRVLRPGLGQLFNSDGPLSLLNLSDSAKWFVLGAILEAGRRLFDWLYVRLRPRWASTMEFNEGNSQYDWIVHFLTQERLWKRSREFRVVPKSSKLRWGIDTTTGSQESQEPHAEYVPTFEQPQLFKWRGYVMEVQRENGERTYSLSHPDGQPNGTIRITMYTKNLSLMSQFVEDARLRYLESSKPNVIIHMVDAQSYGSEFIWNNVKSKAKRPLSSVILGEGVMTSLLDDVKEFIQSEEWYVAAGIPYRRGYLLYGPPGTGKSSTIYALAGELGLDIYAISLAASIVDDSFLQRAASSIPKGCIFLIEDVDCCFSRDDEDEGPIPMGPMGPIGMSMRSHGSGRPKSAVSMSALLNVIDGVGSEAGRLFFATTNYVDHLDSAFLRPGRIDKKVEYYLATKAQAASLFKRFFPNYTLSKPDEKGSSINDLSELFAEGIPKHEFSTAELQGYLLLYKREPRSAAENVKGWVEQERISRQEREERLEEARKKKLKAAMDMQAQMQASQNAFNQDKSTASASASPAPVSLVPLKEATPNPEGKTDGAGATDSTKPVVEEKSNGHETPTIA</sequence>
<dbReference type="SUPFAM" id="SSF52540">
    <property type="entry name" value="P-loop containing nucleoside triphosphate hydrolases"/>
    <property type="match status" value="1"/>
</dbReference>
<feature type="compositionally biased region" description="Low complexity" evidence="12">
    <location>
        <begin position="519"/>
        <end position="530"/>
    </location>
</feature>
<evidence type="ECO:0000256" key="4">
    <source>
        <dbReference type="ARBA" id="ARBA00022741"/>
    </source>
</evidence>
<dbReference type="SMART" id="SM01024">
    <property type="entry name" value="BCS1_N"/>
    <property type="match status" value="1"/>
</dbReference>
<evidence type="ECO:0000256" key="1">
    <source>
        <dbReference type="ARBA" id="ARBA00004434"/>
    </source>
</evidence>
<feature type="compositionally biased region" description="Basic and acidic residues" evidence="12">
    <location>
        <begin position="500"/>
        <end position="512"/>
    </location>
</feature>
<keyword evidence="3" id="KW-0812">Transmembrane</keyword>
<keyword evidence="5" id="KW-0999">Mitochondrion inner membrane</keyword>
<evidence type="ECO:0000259" key="13">
    <source>
        <dbReference type="SMART" id="SM00382"/>
    </source>
</evidence>
<keyword evidence="6" id="KW-0378">Hydrolase</keyword>
<reference evidence="16" key="1">
    <citation type="submission" date="2024-06" db="EMBL/GenBank/DDBJ databases">
        <title>Multi-omics analyses provide insights into the biosynthesis of the anticancer antibiotic pleurotin in Hohenbuehelia grisea.</title>
        <authorList>
            <person name="Weaver J.A."/>
            <person name="Alberti F."/>
        </authorList>
    </citation>
    <scope>NUCLEOTIDE SEQUENCE [LARGE SCALE GENOMIC DNA]</scope>
    <source>
        <strain evidence="16">T-177</strain>
    </source>
</reference>
<feature type="domain" description="AAA+ ATPase" evidence="13">
    <location>
        <begin position="274"/>
        <end position="424"/>
    </location>
</feature>
<dbReference type="PANTHER" id="PTHR23070">
    <property type="entry name" value="BCS1 AAA-TYPE ATPASE"/>
    <property type="match status" value="1"/>
</dbReference>
<evidence type="ECO:0000256" key="10">
    <source>
        <dbReference type="ARBA" id="ARBA00023136"/>
    </source>
</evidence>
<evidence type="ECO:0000313" key="16">
    <source>
        <dbReference type="Proteomes" id="UP001556367"/>
    </source>
</evidence>
<dbReference type="EMBL" id="JASNQZ010000011">
    <property type="protein sequence ID" value="KAL0951948.1"/>
    <property type="molecule type" value="Genomic_DNA"/>
</dbReference>
<comment type="similarity">
    <text evidence="2">Belongs to the AAA ATPase family. BCS1 subfamily.</text>
</comment>
<comment type="catalytic activity">
    <reaction evidence="11">
        <text>ATP + H2O = ADP + phosphate + H(+)</text>
        <dbReference type="Rhea" id="RHEA:13065"/>
        <dbReference type="ChEBI" id="CHEBI:15377"/>
        <dbReference type="ChEBI" id="CHEBI:15378"/>
        <dbReference type="ChEBI" id="CHEBI:30616"/>
        <dbReference type="ChEBI" id="CHEBI:43474"/>
        <dbReference type="ChEBI" id="CHEBI:456216"/>
    </reaction>
    <physiologicalReaction direction="left-to-right" evidence="11">
        <dbReference type="Rhea" id="RHEA:13066"/>
    </physiologicalReaction>
</comment>
<evidence type="ECO:0000256" key="3">
    <source>
        <dbReference type="ARBA" id="ARBA00022692"/>
    </source>
</evidence>
<dbReference type="Pfam" id="PF25426">
    <property type="entry name" value="AAA_lid_BCS1"/>
    <property type="match status" value="1"/>
</dbReference>
<dbReference type="InterPro" id="IPR057495">
    <property type="entry name" value="AAA_lid_BCS1"/>
</dbReference>
<keyword evidence="16" id="KW-1185">Reference proteome</keyword>
<evidence type="ECO:0000256" key="2">
    <source>
        <dbReference type="ARBA" id="ARBA00007448"/>
    </source>
</evidence>
<evidence type="ECO:0000259" key="14">
    <source>
        <dbReference type="SMART" id="SM01024"/>
    </source>
</evidence>
<dbReference type="Proteomes" id="UP001556367">
    <property type="component" value="Unassembled WGS sequence"/>
</dbReference>
<organism evidence="15 16">
    <name type="scientific">Hohenbuehelia grisea</name>
    <dbReference type="NCBI Taxonomy" id="104357"/>
    <lineage>
        <taxon>Eukaryota</taxon>
        <taxon>Fungi</taxon>
        <taxon>Dikarya</taxon>
        <taxon>Basidiomycota</taxon>
        <taxon>Agaricomycotina</taxon>
        <taxon>Agaricomycetes</taxon>
        <taxon>Agaricomycetidae</taxon>
        <taxon>Agaricales</taxon>
        <taxon>Pleurotineae</taxon>
        <taxon>Pleurotaceae</taxon>
        <taxon>Hohenbuehelia</taxon>
    </lineage>
</organism>
<dbReference type="InterPro" id="IPR003593">
    <property type="entry name" value="AAA+_ATPase"/>
</dbReference>
<keyword evidence="7" id="KW-0067">ATP-binding</keyword>